<dbReference type="Proteomes" id="UP001501475">
    <property type="component" value="Unassembled WGS sequence"/>
</dbReference>
<dbReference type="PANTHER" id="PTHR46696">
    <property type="entry name" value="P450, PUTATIVE (EUROFUNG)-RELATED"/>
    <property type="match status" value="1"/>
</dbReference>
<dbReference type="PRINTS" id="PR00359">
    <property type="entry name" value="BP450"/>
</dbReference>
<organism evidence="3 4">
    <name type="scientific">Nostocoides vanveenii</name>
    <dbReference type="NCBI Taxonomy" id="330835"/>
    <lineage>
        <taxon>Bacteria</taxon>
        <taxon>Bacillati</taxon>
        <taxon>Actinomycetota</taxon>
        <taxon>Actinomycetes</taxon>
        <taxon>Micrococcales</taxon>
        <taxon>Intrasporangiaceae</taxon>
        <taxon>Nostocoides</taxon>
    </lineage>
</organism>
<dbReference type="CDD" id="cd20625">
    <property type="entry name" value="CYP164-like"/>
    <property type="match status" value="1"/>
</dbReference>
<evidence type="ECO:0000256" key="2">
    <source>
        <dbReference type="RuleBase" id="RU000461"/>
    </source>
</evidence>
<reference evidence="4" key="1">
    <citation type="journal article" date="2019" name="Int. J. Syst. Evol. Microbiol.">
        <title>The Global Catalogue of Microorganisms (GCM) 10K type strain sequencing project: providing services to taxonomists for standard genome sequencing and annotation.</title>
        <authorList>
            <consortium name="The Broad Institute Genomics Platform"/>
            <consortium name="The Broad Institute Genome Sequencing Center for Infectious Disease"/>
            <person name="Wu L."/>
            <person name="Ma J."/>
        </authorList>
    </citation>
    <scope>NUCLEOTIDE SEQUENCE [LARGE SCALE GENOMIC DNA]</scope>
    <source>
        <strain evidence="4">JCM 15591</strain>
    </source>
</reference>
<evidence type="ECO:0000313" key="3">
    <source>
        <dbReference type="EMBL" id="GAA1757623.1"/>
    </source>
</evidence>
<proteinExistence type="inferred from homology"/>
<dbReference type="InterPro" id="IPR002397">
    <property type="entry name" value="Cyt_P450_B"/>
</dbReference>
<dbReference type="InterPro" id="IPR036396">
    <property type="entry name" value="Cyt_P450_sf"/>
</dbReference>
<keyword evidence="2" id="KW-0479">Metal-binding</keyword>
<dbReference type="Gene3D" id="1.10.630.10">
    <property type="entry name" value="Cytochrome P450"/>
    <property type="match status" value="1"/>
</dbReference>
<keyword evidence="2" id="KW-0503">Monooxygenase</keyword>
<dbReference type="PANTHER" id="PTHR46696:SF1">
    <property type="entry name" value="CYTOCHROME P450 YJIB-RELATED"/>
    <property type="match status" value="1"/>
</dbReference>
<gene>
    <name evidence="3" type="ORF">GCM10009810_16280</name>
</gene>
<keyword evidence="4" id="KW-1185">Reference proteome</keyword>
<evidence type="ECO:0000313" key="4">
    <source>
        <dbReference type="Proteomes" id="UP001501475"/>
    </source>
</evidence>
<dbReference type="PROSITE" id="PS00086">
    <property type="entry name" value="CYTOCHROME_P450"/>
    <property type="match status" value="1"/>
</dbReference>
<dbReference type="EMBL" id="BAAAPN010000043">
    <property type="protein sequence ID" value="GAA1757623.1"/>
    <property type="molecule type" value="Genomic_DNA"/>
</dbReference>
<dbReference type="Pfam" id="PF00067">
    <property type="entry name" value="p450"/>
    <property type="match status" value="1"/>
</dbReference>
<comment type="similarity">
    <text evidence="1 2">Belongs to the cytochrome P450 family.</text>
</comment>
<keyword evidence="2" id="KW-0560">Oxidoreductase</keyword>
<sequence length="414" mass="45036">MVRAAGGGGTRGPGKVGAMPGFDAATVLDLSDPATLADPYAGFAAARAQAPVAWHSGLGMYIATSHAACSALLRDRRLGRIFRDREPVADWDTFNWLHADSILDCEPPKHTRLRRLVAGAFGRGHVQRLQPRIEELSRQLLDEVGGVEEFDVIAGLAEPLPVMVIADLLGFPNTDLHLLRPWSQAIVKMYEPDRSPADDARAQQACGEFAAYVRELAAHRAAHPGEDLLTDLVQVRDGSDKLSERELIATAVLLLNAGHEASVNGFGNGLHSWLAAGQPPIDAADPAAVERLVEEFLRHDSPSQLFDRTATEPVDLLGVHIEPGEKIAALLGAANRDPAVFAEPERFDPAREPNNHLAFGLGIHFCIGAPLARLEMQTSVRELLARHPRLRVVEAERRPTFVLRGFERLIIASY</sequence>
<comment type="caution">
    <text evidence="3">The sequence shown here is derived from an EMBL/GenBank/DDBJ whole genome shotgun (WGS) entry which is preliminary data.</text>
</comment>
<dbReference type="InterPro" id="IPR017972">
    <property type="entry name" value="Cyt_P450_CS"/>
</dbReference>
<protein>
    <submittedName>
        <fullName evidence="3">Cytochrome P450</fullName>
    </submittedName>
</protein>
<evidence type="ECO:0000256" key="1">
    <source>
        <dbReference type="ARBA" id="ARBA00010617"/>
    </source>
</evidence>
<dbReference type="SUPFAM" id="SSF48264">
    <property type="entry name" value="Cytochrome P450"/>
    <property type="match status" value="1"/>
</dbReference>
<keyword evidence="2" id="KW-0408">Iron</keyword>
<keyword evidence="2" id="KW-0349">Heme</keyword>
<dbReference type="InterPro" id="IPR001128">
    <property type="entry name" value="Cyt_P450"/>
</dbReference>
<name>A0ABP4WQB4_9MICO</name>
<accession>A0ABP4WQB4</accession>